<dbReference type="GO" id="GO:0005739">
    <property type="term" value="C:mitochondrion"/>
    <property type="evidence" value="ECO:0007669"/>
    <property type="project" value="TreeGrafter"/>
</dbReference>
<dbReference type="InterPro" id="IPR035959">
    <property type="entry name" value="RutC-like_sf"/>
</dbReference>
<dbReference type="EMBL" id="QGMH01000004">
    <property type="protein sequence ID" value="TVY30783.1"/>
    <property type="molecule type" value="Genomic_DNA"/>
</dbReference>
<gene>
    <name evidence="2" type="primary">mmf1_0</name>
    <name evidence="2" type="ORF">LHYA1_G000360</name>
</gene>
<evidence type="ECO:0000313" key="3">
    <source>
        <dbReference type="Proteomes" id="UP000431533"/>
    </source>
</evidence>
<dbReference type="PANTHER" id="PTHR11803:SF22">
    <property type="entry name" value="ENDORIBONUCLEASE FAMILY PROTEIN BRT1, PUTATIVE (AFU_ORTHOLOGUE AFUA_5G03780)-RELATED"/>
    <property type="match status" value="1"/>
</dbReference>
<dbReference type="Pfam" id="PF01042">
    <property type="entry name" value="Ribonuc_L-PSP"/>
    <property type="match status" value="1"/>
</dbReference>
<reference evidence="2 3" key="1">
    <citation type="submission" date="2018-05" db="EMBL/GenBank/DDBJ databases">
        <title>Genome sequencing and assembly of the regulated plant pathogen Lachnellula willkommii and related sister species for the development of diagnostic species identification markers.</title>
        <authorList>
            <person name="Giroux E."/>
            <person name="Bilodeau G."/>
        </authorList>
    </citation>
    <scope>NUCLEOTIDE SEQUENCE [LARGE SCALE GENOMIC DNA]</scope>
    <source>
        <strain evidence="2 3">CBS 185.66</strain>
    </source>
</reference>
<dbReference type="FunFam" id="3.30.1330.40:FF:000001">
    <property type="entry name" value="L-PSP family endoribonuclease"/>
    <property type="match status" value="1"/>
</dbReference>
<dbReference type="RefSeq" id="XP_031009568.1">
    <property type="nucleotide sequence ID" value="XM_031145352.1"/>
</dbReference>
<dbReference type="GO" id="GO:0019239">
    <property type="term" value="F:deaminase activity"/>
    <property type="evidence" value="ECO:0007669"/>
    <property type="project" value="TreeGrafter"/>
</dbReference>
<evidence type="ECO:0000313" key="2">
    <source>
        <dbReference type="EMBL" id="TVY30783.1"/>
    </source>
</evidence>
<dbReference type="GeneID" id="41980558"/>
<comment type="caution">
    <text evidence="2">The sequence shown here is derived from an EMBL/GenBank/DDBJ whole genome shotgun (WGS) entry which is preliminary data.</text>
</comment>
<accession>A0A8H8RAV1</accession>
<dbReference type="Proteomes" id="UP000431533">
    <property type="component" value="Unassembled WGS sequence"/>
</dbReference>
<keyword evidence="3" id="KW-1185">Reference proteome</keyword>
<dbReference type="PANTHER" id="PTHR11803">
    <property type="entry name" value="2-IMINOBUTANOATE/2-IMINOPROPANOATE DEAMINASE RIDA"/>
    <property type="match status" value="1"/>
</dbReference>
<name>A0A8H8RAV1_9HELO</name>
<organism evidence="2 3">
    <name type="scientific">Lachnellula hyalina</name>
    <dbReference type="NCBI Taxonomy" id="1316788"/>
    <lineage>
        <taxon>Eukaryota</taxon>
        <taxon>Fungi</taxon>
        <taxon>Dikarya</taxon>
        <taxon>Ascomycota</taxon>
        <taxon>Pezizomycotina</taxon>
        <taxon>Leotiomycetes</taxon>
        <taxon>Helotiales</taxon>
        <taxon>Lachnaceae</taxon>
        <taxon>Lachnellula</taxon>
    </lineage>
</organism>
<dbReference type="CDD" id="cd00448">
    <property type="entry name" value="YjgF_YER057c_UK114_family"/>
    <property type="match status" value="1"/>
</dbReference>
<dbReference type="AlphaFoldDB" id="A0A8H8RAV1"/>
<proteinExistence type="inferred from homology"/>
<dbReference type="SUPFAM" id="SSF55298">
    <property type="entry name" value="YjgF-like"/>
    <property type="match status" value="1"/>
</dbReference>
<dbReference type="GO" id="GO:0005829">
    <property type="term" value="C:cytosol"/>
    <property type="evidence" value="ECO:0007669"/>
    <property type="project" value="TreeGrafter"/>
</dbReference>
<sequence length="133" mass="14164">MSDKVAVNIATSKGTGILHNQAIVANGVVYCSGQVPADLTTGEIIAGGIQEHTHQCIRNLSAVLEEAGSCLEKAVKVNVFITDMKNFAAMNEVYVQYWGAVKPVRTCVCVRDLPRGADVEIECTALAGKESKL</sequence>
<dbReference type="InterPro" id="IPR006056">
    <property type="entry name" value="RidA"/>
</dbReference>
<comment type="similarity">
    <text evidence="1">Belongs to the RutC family.</text>
</comment>
<dbReference type="NCBIfam" id="TIGR00004">
    <property type="entry name" value="Rid family detoxifying hydrolase"/>
    <property type="match status" value="1"/>
</dbReference>
<evidence type="ECO:0000256" key="1">
    <source>
        <dbReference type="ARBA" id="ARBA00010552"/>
    </source>
</evidence>
<dbReference type="Gene3D" id="3.30.1330.40">
    <property type="entry name" value="RutC-like"/>
    <property type="match status" value="1"/>
</dbReference>
<protein>
    <submittedName>
        <fullName evidence="2">Protein mmf1, mitochondrial</fullName>
    </submittedName>
</protein>
<dbReference type="InterPro" id="IPR006175">
    <property type="entry name" value="YjgF/YER057c/UK114"/>
</dbReference>
<dbReference type="OrthoDB" id="309640at2759"/>